<evidence type="ECO:0000256" key="1">
    <source>
        <dbReference type="ARBA" id="ARBA00004429"/>
    </source>
</evidence>
<evidence type="ECO:0000256" key="2">
    <source>
        <dbReference type="ARBA" id="ARBA00009494"/>
    </source>
</evidence>
<feature type="transmembrane region" description="Helical" evidence="8">
    <location>
        <begin position="208"/>
        <end position="225"/>
    </location>
</feature>
<reference evidence="9 10" key="1">
    <citation type="submission" date="2017-02" db="EMBL/GenBank/DDBJ databases">
        <title>Complete genome sequence of the drought resistance-promoting endophyte Pantoea alhagi LTYR-11Z.</title>
        <authorList>
            <person name="Zhang L."/>
        </authorList>
    </citation>
    <scope>NUCLEOTIDE SEQUENCE [LARGE SCALE GENOMIC DNA]</scope>
    <source>
        <strain evidence="9 10">LTYR-11Z</strain>
    </source>
</reference>
<keyword evidence="7 8" id="KW-0472">Membrane</keyword>
<keyword evidence="5 8" id="KW-0812">Transmembrane</keyword>
<gene>
    <name evidence="9" type="ORF">B1H58_05945</name>
</gene>
<dbReference type="Proteomes" id="UP000192900">
    <property type="component" value="Chromosome"/>
</dbReference>
<protein>
    <submittedName>
        <fullName evidence="9">Intracellular growth attenuator protein igaA</fullName>
    </submittedName>
</protein>
<evidence type="ECO:0000313" key="9">
    <source>
        <dbReference type="EMBL" id="ARJ41600.1"/>
    </source>
</evidence>
<evidence type="ECO:0000256" key="6">
    <source>
        <dbReference type="ARBA" id="ARBA00022989"/>
    </source>
</evidence>
<keyword evidence="10" id="KW-1185">Reference proteome</keyword>
<proteinExistence type="inferred from homology"/>
<sequence length="712" mass="79844">MSTIIIILGVMLTCSIIAGICFWYAMRHRPPLAKPLPFINPPHRLLTGEERDAVERYLDMLAKKQRVIQPGGASAAPEMLTLSSQSNKVYPVTRAITRYGLSTDDPQKWRYYLDALEVHLPPLWEQYIAEENFVELIKTHSIPLVISLNGHSLVNYAGEQSMLPTAVHPSATNASIRQEQSENVELLQVRKETPEEHCLSRSDGTREAAVICCGLLLFFISLLTPLLLMPWLVSASMVMILVSLWFMYRRPSEKDLREIHCLRGAPKRWGLFSESNQGQVNNISLGIIDLVYPPHWQPYVTHDLGQTTEVDIYLNRQVVRQGRFLSLQDEVRNFPIQRWKKNMVLACGSLLVLALLISWVPLAMPLKLSMAWLTGSERIEVNSVAALEQATLHVGDSLKVSGTGMCSVPASYQSNRSYAFMPFDCSAIYWNMATPLPLPQSEIIDKASALLNLTNQQLHPQNNIDSKLNPQLATAIEKSGMILLDDFSDLVLKTQELCSQQQDCVRLKNALVNLGNAKDWDTLVSRAASGSLDGMNVLLRPVSAEALENLVNTATSTFFYRETHRAAEALNSPPPGGFLIVSDEGRQLVSHPQPTVSLFDFNAPDQWDELQRLAGMLLHTPFSAAGIITSIHTDANGTQHIALHSEPDMLTLWRYLCTSLLLVILSLSVVVNGLLALNRIHRNRKRIVEIQQYYDKCFNHTLSPMPDMRPLF</sequence>
<dbReference type="STRING" id="1891675.B1H58_05945"/>
<evidence type="ECO:0000256" key="8">
    <source>
        <dbReference type="SAM" id="Phobius"/>
    </source>
</evidence>
<evidence type="ECO:0000256" key="5">
    <source>
        <dbReference type="ARBA" id="ARBA00022692"/>
    </source>
</evidence>
<accession>A0A1W6B3B9</accession>
<keyword evidence="6 8" id="KW-1133">Transmembrane helix</keyword>
<keyword evidence="3" id="KW-1003">Cell membrane</keyword>
<feature type="transmembrane region" description="Helical" evidence="8">
    <location>
        <begin position="652"/>
        <end position="677"/>
    </location>
</feature>
<dbReference type="AlphaFoldDB" id="A0A1W6B3B9"/>
<organism evidence="9 10">
    <name type="scientific">Pantoea alhagi</name>
    <dbReference type="NCBI Taxonomy" id="1891675"/>
    <lineage>
        <taxon>Bacteria</taxon>
        <taxon>Pseudomonadati</taxon>
        <taxon>Pseudomonadota</taxon>
        <taxon>Gammaproteobacteria</taxon>
        <taxon>Enterobacterales</taxon>
        <taxon>Erwiniaceae</taxon>
        <taxon>Pantoea</taxon>
    </lineage>
</organism>
<evidence type="ECO:0000313" key="10">
    <source>
        <dbReference type="Proteomes" id="UP000192900"/>
    </source>
</evidence>
<dbReference type="GO" id="GO:0005886">
    <property type="term" value="C:plasma membrane"/>
    <property type="evidence" value="ECO:0007669"/>
    <property type="project" value="UniProtKB-SubCell"/>
</dbReference>
<feature type="transmembrane region" description="Helical" evidence="8">
    <location>
        <begin position="6"/>
        <end position="26"/>
    </location>
</feature>
<feature type="transmembrane region" description="Helical" evidence="8">
    <location>
        <begin position="342"/>
        <end position="362"/>
    </location>
</feature>
<evidence type="ECO:0000256" key="7">
    <source>
        <dbReference type="ARBA" id="ARBA00023136"/>
    </source>
</evidence>
<comment type="subcellular location">
    <subcellularLocation>
        <location evidence="1">Cell inner membrane</location>
        <topology evidence="1">Multi-pass membrane protein</topology>
    </subcellularLocation>
</comment>
<dbReference type="KEGG" id="palh:B1H58_05945"/>
<keyword evidence="4" id="KW-0997">Cell inner membrane</keyword>
<comment type="similarity">
    <text evidence="2">Belongs to the IgaA family.</text>
</comment>
<dbReference type="EMBL" id="CP019706">
    <property type="protein sequence ID" value="ARJ41600.1"/>
    <property type="molecule type" value="Genomic_DNA"/>
</dbReference>
<dbReference type="OrthoDB" id="8827178at2"/>
<dbReference type="InterPro" id="IPR010771">
    <property type="entry name" value="IgaA"/>
</dbReference>
<feature type="transmembrane region" description="Helical" evidence="8">
    <location>
        <begin position="231"/>
        <end position="248"/>
    </location>
</feature>
<dbReference type="Pfam" id="PF07095">
    <property type="entry name" value="IgaA"/>
    <property type="match status" value="1"/>
</dbReference>
<evidence type="ECO:0000256" key="4">
    <source>
        <dbReference type="ARBA" id="ARBA00022519"/>
    </source>
</evidence>
<dbReference type="RefSeq" id="WP_085068569.1">
    <property type="nucleotide sequence ID" value="NZ_CP019706.1"/>
</dbReference>
<evidence type="ECO:0000256" key="3">
    <source>
        <dbReference type="ARBA" id="ARBA00022475"/>
    </source>
</evidence>
<name>A0A1W6B3B9_9GAMM</name>